<evidence type="ECO:0000313" key="5">
    <source>
        <dbReference type="EMBL" id="OAX51495.1"/>
    </source>
</evidence>
<proteinExistence type="inferred from homology"/>
<dbReference type="InterPro" id="IPR050834">
    <property type="entry name" value="Glycosyltransf_2"/>
</dbReference>
<dbReference type="PANTHER" id="PTHR43685:SF5">
    <property type="entry name" value="GLYCOSYLTRANSFERASE EPSE-RELATED"/>
    <property type="match status" value="1"/>
</dbReference>
<dbReference type="AlphaFoldDB" id="A0A147E725"/>
<dbReference type="SUPFAM" id="SSF53448">
    <property type="entry name" value="Nucleotide-diphospho-sugar transferases"/>
    <property type="match status" value="2"/>
</dbReference>
<evidence type="ECO:0000259" key="4">
    <source>
        <dbReference type="Pfam" id="PF00535"/>
    </source>
</evidence>
<sequence length="641" mass="71542">MPAAAQEHPARPRPEGQEPRVVAVVVTYDRPDLLRLTLAGIDGARMRPAAVVVVDNASGPQTARVLAEHRGSVPLDVVRLERNLGGAGGFAAGIDRALHRHDAELVWVMDDDTEPQPDTLAELVRTWRDYAEDPTRRPAFVASRVVWTDGREHPMNSMRERILPGAARRRRAARVGARTIRSGSFVSLLMDATPMRRTGLPLAEYFIWNDDFEYSTRLARFRDAVQAPASVAVHRTKTFGTTDADPGPRFYFDVRNKLWVFTRSASLAPWEKVLYFGATLRLWLRTFRGASDRRVVAGRLLRGVRDALRAPRPTDEVLRGCYDLRRHAVPGEREPEVDPQAQVEDEVFSVLMPVYRGDTAEGLRRALESNLFEQRLRPSQLVLAEDGALPEDLHAVIREVTARAREAGIDVVVLQRTEHRGLPSTLNEGLSACTHRVVARADADDVSLPERFARQVPPVVEGRYTVLGAGLREADASLTRIEAERRMETDPRRIRRAARLRNPLAHPTVVFDAEAVREVGGYEEVPGAEDYALWMRLLARGDRLGNLPEPLVVYRAGAAAWDRRGGMGALRRELLLQRHLREAGHIGPATALRNVVVRGGYRVIPRAWRIRAFRALIGSGRTRRGLRGGQGPATEGREQPA</sequence>
<dbReference type="RefSeq" id="WP_058730904.1">
    <property type="nucleotide sequence ID" value="NZ_CP065738.1"/>
</dbReference>
<dbReference type="InterPro" id="IPR029044">
    <property type="entry name" value="Nucleotide-diphossugar_trans"/>
</dbReference>
<dbReference type="GeneID" id="61261747"/>
<dbReference type="Pfam" id="PF00535">
    <property type="entry name" value="Glycos_transf_2"/>
    <property type="match status" value="2"/>
</dbReference>
<feature type="domain" description="Glycosyltransferase 2-like" evidence="4">
    <location>
        <begin position="24"/>
        <end position="139"/>
    </location>
</feature>
<organism evidence="5 6">
    <name type="scientific">Rothia kristinae</name>
    <dbReference type="NCBI Taxonomy" id="37923"/>
    <lineage>
        <taxon>Bacteria</taxon>
        <taxon>Bacillati</taxon>
        <taxon>Actinomycetota</taxon>
        <taxon>Actinomycetes</taxon>
        <taxon>Micrococcales</taxon>
        <taxon>Micrococcaceae</taxon>
        <taxon>Rothia</taxon>
    </lineage>
</organism>
<gene>
    <name evidence="5" type="ORF">AN277_0208340</name>
</gene>
<comment type="similarity">
    <text evidence="1">Belongs to the glycosyltransferase 2 family.</text>
</comment>
<comment type="caution">
    <text evidence="5">The sequence shown here is derived from an EMBL/GenBank/DDBJ whole genome shotgun (WGS) entry which is preliminary data.</text>
</comment>
<dbReference type="Proteomes" id="UP000053171">
    <property type="component" value="Unassembled WGS sequence"/>
</dbReference>
<dbReference type="GO" id="GO:0016757">
    <property type="term" value="F:glycosyltransferase activity"/>
    <property type="evidence" value="ECO:0007669"/>
    <property type="project" value="UniProtKB-KW"/>
</dbReference>
<dbReference type="InterPro" id="IPR001173">
    <property type="entry name" value="Glyco_trans_2-like"/>
</dbReference>
<dbReference type="PATRIC" id="fig|37923.10.peg.2052"/>
<evidence type="ECO:0000256" key="1">
    <source>
        <dbReference type="ARBA" id="ARBA00006739"/>
    </source>
</evidence>
<reference evidence="5" key="1">
    <citation type="submission" date="2016-06" db="EMBL/GenBank/DDBJ databases">
        <title>Identification of putative biosynthetic pathways for the production of bioactive secondary metabolites by the marine actinomycete Kocuria kristinae RUTW2-3.</title>
        <authorList>
            <person name="Waterworth S.C."/>
            <person name="Walmsley T.A."/>
            <person name="Matongo T."/>
            <person name="Davies-Coleman M.T."/>
            <person name="Dorrington R.A."/>
        </authorList>
    </citation>
    <scope>NUCLEOTIDE SEQUENCE [LARGE SCALE GENOMIC DNA]</scope>
    <source>
        <strain evidence="5">RUTW2-3</strain>
    </source>
</reference>
<evidence type="ECO:0000256" key="3">
    <source>
        <dbReference type="ARBA" id="ARBA00022679"/>
    </source>
</evidence>
<dbReference type="EMBL" id="LJBJ02000017">
    <property type="protein sequence ID" value="OAX51495.1"/>
    <property type="molecule type" value="Genomic_DNA"/>
</dbReference>
<protein>
    <recommendedName>
        <fullName evidence="4">Glycosyltransferase 2-like domain-containing protein</fullName>
    </recommendedName>
</protein>
<accession>A0A147E725</accession>
<keyword evidence="3" id="KW-0808">Transferase</keyword>
<dbReference type="PANTHER" id="PTHR43685">
    <property type="entry name" value="GLYCOSYLTRANSFERASE"/>
    <property type="match status" value="1"/>
</dbReference>
<feature type="domain" description="Glycosyltransferase 2-like" evidence="4">
    <location>
        <begin position="349"/>
        <end position="492"/>
    </location>
</feature>
<evidence type="ECO:0000256" key="2">
    <source>
        <dbReference type="ARBA" id="ARBA00022676"/>
    </source>
</evidence>
<dbReference type="Gene3D" id="3.90.550.10">
    <property type="entry name" value="Spore Coat Polysaccharide Biosynthesis Protein SpsA, Chain A"/>
    <property type="match status" value="2"/>
</dbReference>
<keyword evidence="2" id="KW-0328">Glycosyltransferase</keyword>
<name>A0A147E725_9MICC</name>
<evidence type="ECO:0000313" key="6">
    <source>
        <dbReference type="Proteomes" id="UP000053171"/>
    </source>
</evidence>
<keyword evidence="6" id="KW-1185">Reference proteome</keyword>